<evidence type="ECO:0000256" key="1">
    <source>
        <dbReference type="SAM" id="MobiDB-lite"/>
    </source>
</evidence>
<keyword evidence="3" id="KW-1185">Reference proteome</keyword>
<organism evidence="2 3">
    <name type="scientific">Araneus ventricosus</name>
    <name type="common">Orbweaver spider</name>
    <name type="synonym">Epeira ventricosa</name>
    <dbReference type="NCBI Taxonomy" id="182803"/>
    <lineage>
        <taxon>Eukaryota</taxon>
        <taxon>Metazoa</taxon>
        <taxon>Ecdysozoa</taxon>
        <taxon>Arthropoda</taxon>
        <taxon>Chelicerata</taxon>
        <taxon>Arachnida</taxon>
        <taxon>Araneae</taxon>
        <taxon>Araneomorphae</taxon>
        <taxon>Entelegynae</taxon>
        <taxon>Araneoidea</taxon>
        <taxon>Araneidae</taxon>
        <taxon>Araneus</taxon>
    </lineage>
</organism>
<sequence length="118" mass="12860">MGGVCGLNYYLVTATTVLTGSTSLRPPILPPLTPGHAMWKQSRARSYHPLHFTGPTGPLKGHRPHRATQTSSTPLGYTNITDPTGLHQHHRPHWTTQTSPTPLDHTNFTDLSGPHTGK</sequence>
<evidence type="ECO:0000313" key="2">
    <source>
        <dbReference type="EMBL" id="GBM81638.1"/>
    </source>
</evidence>
<protein>
    <submittedName>
        <fullName evidence="2">Uncharacterized protein</fullName>
    </submittedName>
</protein>
<dbReference type="AlphaFoldDB" id="A0A4Y2IUS0"/>
<accession>A0A4Y2IUS0</accession>
<dbReference type="EMBL" id="BGPR01002957">
    <property type="protein sequence ID" value="GBM81638.1"/>
    <property type="molecule type" value="Genomic_DNA"/>
</dbReference>
<name>A0A4Y2IUS0_ARAVE</name>
<proteinExistence type="predicted"/>
<evidence type="ECO:0000313" key="3">
    <source>
        <dbReference type="Proteomes" id="UP000499080"/>
    </source>
</evidence>
<gene>
    <name evidence="2" type="ORF">AVEN_246971_1</name>
</gene>
<feature type="compositionally biased region" description="Polar residues" evidence="1">
    <location>
        <begin position="94"/>
        <end position="110"/>
    </location>
</feature>
<comment type="caution">
    <text evidence="2">The sequence shown here is derived from an EMBL/GenBank/DDBJ whole genome shotgun (WGS) entry which is preliminary data.</text>
</comment>
<feature type="compositionally biased region" description="Polar residues" evidence="1">
    <location>
        <begin position="67"/>
        <end position="82"/>
    </location>
</feature>
<reference evidence="2 3" key="1">
    <citation type="journal article" date="2019" name="Sci. Rep.">
        <title>Orb-weaving spider Araneus ventricosus genome elucidates the spidroin gene catalogue.</title>
        <authorList>
            <person name="Kono N."/>
            <person name="Nakamura H."/>
            <person name="Ohtoshi R."/>
            <person name="Moran D.A.P."/>
            <person name="Shinohara A."/>
            <person name="Yoshida Y."/>
            <person name="Fujiwara M."/>
            <person name="Mori M."/>
            <person name="Tomita M."/>
            <person name="Arakawa K."/>
        </authorList>
    </citation>
    <scope>NUCLEOTIDE SEQUENCE [LARGE SCALE GENOMIC DNA]</scope>
</reference>
<dbReference type="Proteomes" id="UP000499080">
    <property type="component" value="Unassembled WGS sequence"/>
</dbReference>
<feature type="region of interest" description="Disordered" evidence="1">
    <location>
        <begin position="55"/>
        <end position="118"/>
    </location>
</feature>